<organism evidence="1">
    <name type="scientific">Eiseniibacteriota bacterium</name>
    <dbReference type="NCBI Taxonomy" id="2212470"/>
    <lineage>
        <taxon>Bacteria</taxon>
        <taxon>Candidatus Eiseniibacteriota</taxon>
    </lineage>
</organism>
<accession>A0A832MN54</accession>
<gene>
    <name evidence="1" type="primary">tssF</name>
    <name evidence="1" type="ORF">ENR23_10055</name>
</gene>
<dbReference type="EMBL" id="DSQF01000020">
    <property type="protein sequence ID" value="HGZ43748.1"/>
    <property type="molecule type" value="Genomic_DNA"/>
</dbReference>
<comment type="caution">
    <text evidence="1">The sequence shown here is derived from an EMBL/GenBank/DDBJ whole genome shotgun (WGS) entry which is preliminary data.</text>
</comment>
<sequence>MFEKYYLDELQFLRELGEEFSRAHPAAAHYLSGPSKDPDVERMLEGFAFLSARVRQKLDDEFPEITHGLFRMLWPHYLRPIPSTAILEFTPVMPALRQSQTVARGVEVQSVEVEGTPCRFRTCAPVTLHPLSLDEVAIETRPNGASRLRLGFRLHNQARAADLQLGRLRLHLHGAPEVSRALYRHLCRDLADARVVSGTGPLDGPSVRAARIAVEPGGFGDDEAILPWPASSFPGYRHLLEYFTLPEKFLFVDLVGLGALAGLEPADRFTVDLRFDRALSPSLRPTREEVRLYCTPIVNLFPHEASPLRMDGSQHEYRVRPSGTEPLHHEVFSVDRVRAFSAGAAEGRELPDFYDFATTAEGDAGTSWTLRLRPSVVDDRLDAWISFVSPDGAPVPLEAETVSMDLTCTNRRLPEALRPGDVRMPSDSTPAFVTFKNLGAPTPSGAPALGGDLPWRLVSHMALNYVPLTSVEALRGVLELYHLQGQRDPRAARAHQRRLEGLHAVRSEPVEALVDGALVRGTSITLDVLEDHFAGDGDLFLFATVLNEFLSLHATLNAFTQLNVHGLQKGETLSWPHRIGRDLL</sequence>
<dbReference type="NCBIfam" id="TIGR03359">
    <property type="entry name" value="VI_chp_6"/>
    <property type="match status" value="1"/>
</dbReference>
<dbReference type="PIRSF" id="PIRSF028304">
    <property type="entry name" value="UCP028304"/>
    <property type="match status" value="1"/>
</dbReference>
<reference evidence="1" key="1">
    <citation type="journal article" date="2020" name="mSystems">
        <title>Genome- and Community-Level Interaction Insights into Carbon Utilization and Element Cycling Functions of Hydrothermarchaeota in Hydrothermal Sediment.</title>
        <authorList>
            <person name="Zhou Z."/>
            <person name="Liu Y."/>
            <person name="Xu W."/>
            <person name="Pan J."/>
            <person name="Luo Z.H."/>
            <person name="Li M."/>
        </authorList>
    </citation>
    <scope>NUCLEOTIDE SEQUENCE [LARGE SCALE GENOMIC DNA]</scope>
    <source>
        <strain evidence="1">SpSt-381</strain>
    </source>
</reference>
<evidence type="ECO:0000313" key="1">
    <source>
        <dbReference type="EMBL" id="HGZ43748.1"/>
    </source>
</evidence>
<protein>
    <submittedName>
        <fullName evidence="1">Type VI secretion system baseplate subunit TssF</fullName>
    </submittedName>
</protein>
<dbReference type="Pfam" id="PF05947">
    <property type="entry name" value="T6SS_TssF"/>
    <property type="match status" value="1"/>
</dbReference>
<proteinExistence type="predicted"/>
<dbReference type="AlphaFoldDB" id="A0A832MN54"/>
<dbReference type="PANTHER" id="PTHR35370:SF1">
    <property type="entry name" value="TYPE VI SECRETION SYSTEM COMPONENT TSSF1"/>
    <property type="match status" value="1"/>
</dbReference>
<dbReference type="PANTHER" id="PTHR35370">
    <property type="entry name" value="CYTOPLASMIC PROTEIN-RELATED-RELATED"/>
    <property type="match status" value="1"/>
</dbReference>
<dbReference type="InterPro" id="IPR010272">
    <property type="entry name" value="T6SS_TssF"/>
</dbReference>
<name>A0A832MN54_UNCEI</name>